<evidence type="ECO:0000313" key="2">
    <source>
        <dbReference type="Proteomes" id="UP001242010"/>
    </source>
</evidence>
<organism evidence="1 2">
    <name type="scientific">Geothrix oryzae</name>
    <dbReference type="NCBI Taxonomy" id="2927975"/>
    <lineage>
        <taxon>Bacteria</taxon>
        <taxon>Pseudomonadati</taxon>
        <taxon>Acidobacteriota</taxon>
        <taxon>Holophagae</taxon>
        <taxon>Holophagales</taxon>
        <taxon>Holophagaceae</taxon>
        <taxon>Geothrix</taxon>
    </lineage>
</organism>
<protein>
    <recommendedName>
        <fullName evidence="3">Pyridoxamine 5'-phosphate oxidase putative domain-containing protein</fullName>
    </recommendedName>
</protein>
<proteinExistence type="predicted"/>
<accession>A0ABN6V4P7</accession>
<dbReference type="Proteomes" id="UP001242010">
    <property type="component" value="Chromosome"/>
</dbReference>
<evidence type="ECO:0000313" key="1">
    <source>
        <dbReference type="EMBL" id="BDU70759.1"/>
    </source>
</evidence>
<reference evidence="2" key="1">
    <citation type="journal article" date="2023" name="Int. J. Syst. Evol. Microbiol.">
        <title>Mesoterricola silvestris gen. nov., sp. nov., Mesoterricola sediminis sp. nov., Geothrix oryzae sp. nov., Geothrix edaphica sp. nov., Geothrix rubra sp. nov., and Geothrix limicola sp. nov., six novel members of Acidobacteriota isolated from soils.</title>
        <authorList>
            <person name="Itoh H."/>
            <person name="Sugisawa Y."/>
            <person name="Mise K."/>
            <person name="Xu Z."/>
            <person name="Kuniyasu M."/>
            <person name="Ushijima N."/>
            <person name="Kawano K."/>
            <person name="Kobayashi E."/>
            <person name="Shiratori Y."/>
            <person name="Masuda Y."/>
            <person name="Senoo K."/>
        </authorList>
    </citation>
    <scope>NUCLEOTIDE SEQUENCE [LARGE SCALE GENOMIC DNA]</scope>
    <source>
        <strain evidence="2">Red222</strain>
    </source>
</reference>
<evidence type="ECO:0008006" key="3">
    <source>
        <dbReference type="Google" id="ProtNLM"/>
    </source>
</evidence>
<dbReference type="EMBL" id="AP027079">
    <property type="protein sequence ID" value="BDU70759.1"/>
    <property type="molecule type" value="Genomic_DNA"/>
</dbReference>
<dbReference type="RefSeq" id="WP_286354459.1">
    <property type="nucleotide sequence ID" value="NZ_AP027079.1"/>
</dbReference>
<keyword evidence="2" id="KW-1185">Reference proteome</keyword>
<gene>
    <name evidence="1" type="ORF">GETHOR_28600</name>
</gene>
<dbReference type="SUPFAM" id="SSF50475">
    <property type="entry name" value="FMN-binding split barrel"/>
    <property type="match status" value="1"/>
</dbReference>
<name>A0ABN6V4P7_9BACT</name>
<sequence length="165" mass="17334">MSPDASFHLDPELVRFMTSGISMNAGSGSADGTPSQCRVLGCRVDPGTDLVTVFFAEPQAVDLLRDVARSGKLAVVFSDPPTHRTVQVKGSDARRVPLAEGDLARVAAYRTAFVQCLLPLGFTEPMVRTFLDCPDAGLVALTFTPEAAFNQTPGAPAGSPWAPGA</sequence>